<evidence type="ECO:0000256" key="2">
    <source>
        <dbReference type="ARBA" id="ARBA00022703"/>
    </source>
</evidence>
<dbReference type="SMART" id="SM00061">
    <property type="entry name" value="MATH"/>
    <property type="match status" value="1"/>
</dbReference>
<evidence type="ECO:0000256" key="1">
    <source>
        <dbReference type="ARBA" id="ARBA00022499"/>
    </source>
</evidence>
<evidence type="ECO:0000256" key="3">
    <source>
        <dbReference type="ARBA" id="ARBA00022843"/>
    </source>
</evidence>
<keyword evidence="2" id="KW-0053">Apoptosis</keyword>
<dbReference type="PIRSF" id="PIRSF015614">
    <property type="entry name" value="TRAF"/>
    <property type="match status" value="1"/>
</dbReference>
<keyword evidence="3" id="KW-0832">Ubl conjugation</keyword>
<dbReference type="GO" id="GO:0043122">
    <property type="term" value="P:regulation of canonical NF-kappaB signal transduction"/>
    <property type="evidence" value="ECO:0007669"/>
    <property type="project" value="TreeGrafter"/>
</dbReference>
<dbReference type="InterPro" id="IPR012227">
    <property type="entry name" value="TNF_rcpt-assoc_TRAF_met"/>
</dbReference>
<dbReference type="OrthoDB" id="10002862at2759"/>
<dbReference type="SUPFAM" id="SSF49599">
    <property type="entry name" value="TRAF domain-like"/>
    <property type="match status" value="1"/>
</dbReference>
<evidence type="ECO:0000256" key="4">
    <source>
        <dbReference type="ARBA" id="ARBA00023054"/>
    </source>
</evidence>
<keyword evidence="1" id="KW-1017">Isopeptide bond</keyword>
<dbReference type="GO" id="GO:0006915">
    <property type="term" value="P:apoptotic process"/>
    <property type="evidence" value="ECO:0007669"/>
    <property type="project" value="UniProtKB-KW"/>
</dbReference>
<evidence type="ECO:0000313" key="9">
    <source>
        <dbReference type="Proteomes" id="UP000663828"/>
    </source>
</evidence>
<reference evidence="8" key="1">
    <citation type="submission" date="2021-02" db="EMBL/GenBank/DDBJ databases">
        <authorList>
            <person name="Nowell W R."/>
        </authorList>
    </citation>
    <scope>NUCLEOTIDE SEQUENCE</scope>
</reference>
<dbReference type="PROSITE" id="PS50144">
    <property type="entry name" value="MATH"/>
    <property type="match status" value="1"/>
</dbReference>
<dbReference type="PANTHER" id="PTHR10131">
    <property type="entry name" value="TNF RECEPTOR ASSOCIATED FACTOR"/>
    <property type="match status" value="1"/>
</dbReference>
<dbReference type="InterPro" id="IPR002083">
    <property type="entry name" value="MATH/TRAF_dom"/>
</dbReference>
<dbReference type="FunFam" id="2.60.210.10:FF:000001">
    <property type="entry name" value="TNF receptor-associated factor"/>
    <property type="match status" value="1"/>
</dbReference>
<proteinExistence type="predicted"/>
<evidence type="ECO:0000256" key="5">
    <source>
        <dbReference type="SAM" id="Coils"/>
    </source>
</evidence>
<dbReference type="GO" id="GO:0007165">
    <property type="term" value="P:signal transduction"/>
    <property type="evidence" value="ECO:0007669"/>
    <property type="project" value="InterPro"/>
</dbReference>
<sequence length="364" mass="42082">MLGENSKSYCMNLSFDDSNKRRCPLIQYGCEQHQEEHYVSEQHQKTLATLAENIFENAKVASEIENISGELGTCFDNCQEKLLTSLDTVDEIKDTLEQIDRNLIRLDNEQSELEEEINDAKTRSTIETLHIDGLVLNQNVLTQEIKAIKHQVEYEGRQMKHRVLDGTHLWKIFAVQEKIHDAQSERQTSIYSPAVYTSDCGYKVCMRLYLNGDGTARGTHMSLFLVILRGNYDLLLKWPFSYRVSFCLYDQRTLMESDKNKQPKHVIESFRPDTRSASFQRPTSTMNIASGIPKFFSLANLDQTAERNRYIINDTMFIKVFIDFTGLPTSVIPFIFSVNMALPVHVQQKLINDELKRREQQNTT</sequence>
<dbReference type="PANTHER" id="PTHR10131:SF138">
    <property type="entry name" value="RE66324P"/>
    <property type="match status" value="1"/>
</dbReference>
<dbReference type="Proteomes" id="UP000663828">
    <property type="component" value="Unassembled WGS sequence"/>
</dbReference>
<keyword evidence="9" id="KW-1185">Reference proteome</keyword>
<dbReference type="EMBL" id="CAJNOR010002651">
    <property type="protein sequence ID" value="CAF1323458.1"/>
    <property type="molecule type" value="Genomic_DNA"/>
</dbReference>
<dbReference type="EMBL" id="CAJNOJ010000005">
    <property type="protein sequence ID" value="CAF0749915.1"/>
    <property type="molecule type" value="Genomic_DNA"/>
</dbReference>
<dbReference type="GO" id="GO:0005164">
    <property type="term" value="F:tumor necrosis factor receptor binding"/>
    <property type="evidence" value="ECO:0007669"/>
    <property type="project" value="TreeGrafter"/>
</dbReference>
<dbReference type="Proteomes" id="UP000663852">
    <property type="component" value="Unassembled WGS sequence"/>
</dbReference>
<dbReference type="GO" id="GO:0008270">
    <property type="term" value="F:zinc ion binding"/>
    <property type="evidence" value="ECO:0007669"/>
    <property type="project" value="InterPro"/>
</dbReference>
<dbReference type="AlphaFoldDB" id="A0A815F9M6"/>
<protein>
    <recommendedName>
        <fullName evidence="6">MATH domain-containing protein</fullName>
    </recommendedName>
</protein>
<comment type="caution">
    <text evidence="8">The sequence shown here is derived from an EMBL/GenBank/DDBJ whole genome shotgun (WGS) entry which is preliminary data.</text>
</comment>
<dbReference type="Gene3D" id="2.60.210.10">
    <property type="entry name" value="Apoptosis, Tumor Necrosis Factor Receptor Associated Protein 2, Chain A"/>
    <property type="match status" value="1"/>
</dbReference>
<feature type="coiled-coil region" evidence="5">
    <location>
        <begin position="89"/>
        <end position="123"/>
    </location>
</feature>
<keyword evidence="4 5" id="KW-0175">Coiled coil</keyword>
<dbReference type="InterPro" id="IPR049342">
    <property type="entry name" value="TRAF1-6_MATH_dom"/>
</dbReference>
<evidence type="ECO:0000313" key="7">
    <source>
        <dbReference type="EMBL" id="CAF0749915.1"/>
    </source>
</evidence>
<evidence type="ECO:0000313" key="8">
    <source>
        <dbReference type="EMBL" id="CAF1323458.1"/>
    </source>
</evidence>
<dbReference type="GO" id="GO:0042981">
    <property type="term" value="P:regulation of apoptotic process"/>
    <property type="evidence" value="ECO:0007669"/>
    <property type="project" value="InterPro"/>
</dbReference>
<dbReference type="GO" id="GO:0009898">
    <property type="term" value="C:cytoplasmic side of plasma membrane"/>
    <property type="evidence" value="ECO:0007669"/>
    <property type="project" value="TreeGrafter"/>
</dbReference>
<organism evidence="8 9">
    <name type="scientific">Adineta ricciae</name>
    <name type="common">Rotifer</name>
    <dbReference type="NCBI Taxonomy" id="249248"/>
    <lineage>
        <taxon>Eukaryota</taxon>
        <taxon>Metazoa</taxon>
        <taxon>Spiralia</taxon>
        <taxon>Gnathifera</taxon>
        <taxon>Rotifera</taxon>
        <taxon>Eurotatoria</taxon>
        <taxon>Bdelloidea</taxon>
        <taxon>Adinetida</taxon>
        <taxon>Adinetidae</taxon>
        <taxon>Adineta</taxon>
    </lineage>
</organism>
<evidence type="ECO:0000259" key="6">
    <source>
        <dbReference type="PROSITE" id="PS50144"/>
    </source>
</evidence>
<accession>A0A815F9M6</accession>
<dbReference type="CDD" id="cd00270">
    <property type="entry name" value="MATH_TRAF_C"/>
    <property type="match status" value="1"/>
</dbReference>
<dbReference type="InterPro" id="IPR008974">
    <property type="entry name" value="TRAF-like"/>
</dbReference>
<feature type="domain" description="MATH" evidence="6">
    <location>
        <begin position="165"/>
        <end position="322"/>
    </location>
</feature>
<name>A0A815F9M6_ADIRI</name>
<gene>
    <name evidence="7" type="ORF">EDS130_LOCUS2226</name>
    <name evidence="8" type="ORF">XAT740_LOCUS30040</name>
</gene>
<dbReference type="Pfam" id="PF21355">
    <property type="entry name" value="TRAF-mep_MATH"/>
    <property type="match status" value="1"/>
</dbReference>